<keyword evidence="2" id="KW-1185">Reference proteome</keyword>
<organism evidence="1 2">
    <name type="scientific">Pyronema omphalodes (strain CBS 100304)</name>
    <name type="common">Pyronema confluens</name>
    <dbReference type="NCBI Taxonomy" id="1076935"/>
    <lineage>
        <taxon>Eukaryota</taxon>
        <taxon>Fungi</taxon>
        <taxon>Dikarya</taxon>
        <taxon>Ascomycota</taxon>
        <taxon>Pezizomycotina</taxon>
        <taxon>Pezizomycetes</taxon>
        <taxon>Pezizales</taxon>
        <taxon>Pyronemataceae</taxon>
        <taxon>Pyronema</taxon>
    </lineage>
</organism>
<gene>
    <name evidence="1" type="ORF">PCON_08299</name>
</gene>
<name>U4LF78_PYROM</name>
<proteinExistence type="predicted"/>
<dbReference type="EMBL" id="HF935428">
    <property type="protein sequence ID" value="CCX30197.1"/>
    <property type="molecule type" value="Genomic_DNA"/>
</dbReference>
<evidence type="ECO:0000313" key="2">
    <source>
        <dbReference type="Proteomes" id="UP000018144"/>
    </source>
</evidence>
<accession>U4LF78</accession>
<protein>
    <submittedName>
        <fullName evidence="1">Uncharacterized protein</fullName>
    </submittedName>
</protein>
<sequence>MTPYNHRDMPNHSRWSHGQRCYAVDRTQTRIHAPLMRRGREDISMHKYPRYRRIGEACGAANAPPPTGDVFGYVCGVFCDG</sequence>
<dbReference type="Proteomes" id="UP000018144">
    <property type="component" value="Unassembled WGS sequence"/>
</dbReference>
<evidence type="ECO:0000313" key="1">
    <source>
        <dbReference type="EMBL" id="CCX30197.1"/>
    </source>
</evidence>
<reference evidence="1 2" key="1">
    <citation type="journal article" date="2013" name="PLoS Genet.">
        <title>The genome and development-dependent transcriptomes of Pyronema confluens: a window into fungal evolution.</title>
        <authorList>
            <person name="Traeger S."/>
            <person name="Altegoer F."/>
            <person name="Freitag M."/>
            <person name="Gabaldon T."/>
            <person name="Kempken F."/>
            <person name="Kumar A."/>
            <person name="Marcet-Houben M."/>
            <person name="Poggeler S."/>
            <person name="Stajich J.E."/>
            <person name="Nowrousian M."/>
        </authorList>
    </citation>
    <scope>NUCLEOTIDE SEQUENCE [LARGE SCALE GENOMIC DNA]</scope>
    <source>
        <strain evidence="2">CBS 100304</strain>
        <tissue evidence="1">Vegetative mycelium</tissue>
    </source>
</reference>
<dbReference type="AlphaFoldDB" id="U4LF78"/>